<dbReference type="OrthoDB" id="3525430at2759"/>
<comment type="caution">
    <text evidence="3">The sequence shown here is derived from an EMBL/GenBank/DDBJ whole genome shotgun (WGS) entry which is preliminary data.</text>
</comment>
<gene>
    <name evidence="3" type="ORF">CkaCkLH20_05402</name>
</gene>
<dbReference type="RefSeq" id="XP_038746597.1">
    <property type="nucleotide sequence ID" value="XM_038888121.1"/>
</dbReference>
<keyword evidence="2" id="KW-0732">Signal</keyword>
<evidence type="ECO:0000313" key="4">
    <source>
        <dbReference type="Proteomes" id="UP000781932"/>
    </source>
</evidence>
<feature type="transmembrane region" description="Helical" evidence="1">
    <location>
        <begin position="146"/>
        <end position="166"/>
    </location>
</feature>
<keyword evidence="4" id="KW-1185">Reference proteome</keyword>
<evidence type="ECO:0000313" key="3">
    <source>
        <dbReference type="EMBL" id="KAF9877136.1"/>
    </source>
</evidence>
<name>A0A9P6I8K0_9PEZI</name>
<reference evidence="3" key="1">
    <citation type="submission" date="2020-03" db="EMBL/GenBank/DDBJ databases">
        <authorList>
            <person name="He L."/>
        </authorList>
    </citation>
    <scope>NUCLEOTIDE SEQUENCE</scope>
    <source>
        <strain evidence="3">CkLH20</strain>
    </source>
</reference>
<feature type="transmembrane region" description="Helical" evidence="1">
    <location>
        <begin position="69"/>
        <end position="88"/>
    </location>
</feature>
<accession>A0A9P6I8K0</accession>
<protein>
    <submittedName>
        <fullName evidence="3">Uncharacterized protein</fullName>
    </submittedName>
</protein>
<evidence type="ECO:0000256" key="2">
    <source>
        <dbReference type="SAM" id="SignalP"/>
    </source>
</evidence>
<keyword evidence="1" id="KW-1133">Transmembrane helix</keyword>
<dbReference type="GeneID" id="62161195"/>
<dbReference type="AlphaFoldDB" id="A0A9P6I8K0"/>
<feature type="signal peptide" evidence="2">
    <location>
        <begin position="1"/>
        <end position="15"/>
    </location>
</feature>
<proteinExistence type="predicted"/>
<dbReference type="Proteomes" id="UP000781932">
    <property type="component" value="Unassembled WGS sequence"/>
</dbReference>
<feature type="chain" id="PRO_5040356406" evidence="2">
    <location>
        <begin position="16"/>
        <end position="167"/>
    </location>
</feature>
<keyword evidence="1" id="KW-0472">Membrane</keyword>
<evidence type="ECO:0000256" key="1">
    <source>
        <dbReference type="SAM" id="Phobius"/>
    </source>
</evidence>
<feature type="transmembrane region" description="Helical" evidence="1">
    <location>
        <begin position="108"/>
        <end position="125"/>
    </location>
</feature>
<sequence length="167" mass="18775">MISFLFLGNLFYSLAVVKTGGQTTYSSNIMSPQEDIDQISPEKPTPQEFHVSGILEKEDVYVDSYRSTLVAEILLYILSADFIGVTWGRFPNYKIRNYMTPKTTYMEIAPVIMTVAALIAVPVYWRRSRDVGAKWKRALAAMIARVWCGLCSPMGVLASLSLASWFV</sequence>
<reference evidence="3" key="2">
    <citation type="submission" date="2020-11" db="EMBL/GenBank/DDBJ databases">
        <title>Whole genome sequencing of Colletotrichum sp.</title>
        <authorList>
            <person name="Li H."/>
        </authorList>
    </citation>
    <scope>NUCLEOTIDE SEQUENCE</scope>
    <source>
        <strain evidence="3">CkLH20</strain>
    </source>
</reference>
<organism evidence="3 4">
    <name type="scientific">Colletotrichum karsti</name>
    <dbReference type="NCBI Taxonomy" id="1095194"/>
    <lineage>
        <taxon>Eukaryota</taxon>
        <taxon>Fungi</taxon>
        <taxon>Dikarya</taxon>
        <taxon>Ascomycota</taxon>
        <taxon>Pezizomycotina</taxon>
        <taxon>Sordariomycetes</taxon>
        <taxon>Hypocreomycetidae</taxon>
        <taxon>Glomerellales</taxon>
        <taxon>Glomerellaceae</taxon>
        <taxon>Colletotrichum</taxon>
        <taxon>Colletotrichum boninense species complex</taxon>
    </lineage>
</organism>
<keyword evidence="1" id="KW-0812">Transmembrane</keyword>
<dbReference type="EMBL" id="JAATWM020000015">
    <property type="protein sequence ID" value="KAF9877136.1"/>
    <property type="molecule type" value="Genomic_DNA"/>
</dbReference>